<keyword evidence="7 9" id="KW-0663">Pyridoxal phosphate</keyword>
<dbReference type="InterPro" id="IPR015421">
    <property type="entry name" value="PyrdxlP-dep_Trfase_major"/>
</dbReference>
<feature type="binding site" evidence="9">
    <location>
        <position position="239"/>
    </location>
    <ligand>
        <name>pyridoxal 5'-phosphate</name>
        <dbReference type="ChEBI" id="CHEBI:597326"/>
    </ligand>
</feature>
<evidence type="ECO:0000256" key="4">
    <source>
        <dbReference type="ARBA" id="ARBA00011738"/>
    </source>
</evidence>
<proteinExistence type="inferred from homology"/>
<comment type="similarity">
    <text evidence="3 9">Belongs to the class-II pyridoxal-phosphate-dependent aminotransferase family. BioF subfamily.</text>
</comment>
<dbReference type="RefSeq" id="WP_220379877.1">
    <property type="nucleotide sequence ID" value="NZ_CP080544.1"/>
</dbReference>
<dbReference type="InterPro" id="IPR004723">
    <property type="entry name" value="AONS_Archaea/Proteobacteria"/>
</dbReference>
<dbReference type="PANTHER" id="PTHR13693">
    <property type="entry name" value="CLASS II AMINOTRANSFERASE/8-AMINO-7-OXONONANOATE SYNTHASE"/>
    <property type="match status" value="1"/>
</dbReference>
<dbReference type="InterPro" id="IPR022834">
    <property type="entry name" value="AONS_Proteobacteria"/>
</dbReference>
<feature type="binding site" evidence="9">
    <location>
        <begin position="111"/>
        <end position="112"/>
    </location>
    <ligand>
        <name>pyridoxal 5'-phosphate</name>
        <dbReference type="ChEBI" id="CHEBI:597326"/>
    </ligand>
</feature>
<dbReference type="SUPFAM" id="SSF53383">
    <property type="entry name" value="PLP-dependent transferases"/>
    <property type="match status" value="1"/>
</dbReference>
<comment type="catalytic activity">
    <reaction evidence="8 9">
        <text>6-carboxyhexanoyl-[ACP] + L-alanine + H(+) = (8S)-8-amino-7-oxononanoate + holo-[ACP] + CO2</text>
        <dbReference type="Rhea" id="RHEA:42288"/>
        <dbReference type="Rhea" id="RHEA-COMP:9685"/>
        <dbReference type="Rhea" id="RHEA-COMP:9955"/>
        <dbReference type="ChEBI" id="CHEBI:15378"/>
        <dbReference type="ChEBI" id="CHEBI:16526"/>
        <dbReference type="ChEBI" id="CHEBI:57972"/>
        <dbReference type="ChEBI" id="CHEBI:64479"/>
        <dbReference type="ChEBI" id="CHEBI:78846"/>
        <dbReference type="ChEBI" id="CHEBI:149468"/>
        <dbReference type="EC" id="2.3.1.47"/>
    </reaction>
</comment>
<keyword evidence="11" id="KW-0012">Acyltransferase</keyword>
<dbReference type="InterPro" id="IPR015422">
    <property type="entry name" value="PyrdxlP-dep_Trfase_small"/>
</dbReference>
<dbReference type="Pfam" id="PF00155">
    <property type="entry name" value="Aminotran_1_2"/>
    <property type="match status" value="1"/>
</dbReference>
<evidence type="ECO:0000256" key="7">
    <source>
        <dbReference type="ARBA" id="ARBA00022898"/>
    </source>
</evidence>
<feature type="binding site" evidence="9">
    <location>
        <position position="356"/>
    </location>
    <ligand>
        <name>substrate</name>
    </ligand>
</feature>
<evidence type="ECO:0000256" key="6">
    <source>
        <dbReference type="ARBA" id="ARBA00022756"/>
    </source>
</evidence>
<organism evidence="11 12">
    <name type="scientific">Lysobacter soyae</name>
    <dbReference type="NCBI Taxonomy" id="2764185"/>
    <lineage>
        <taxon>Bacteria</taxon>
        <taxon>Pseudomonadati</taxon>
        <taxon>Pseudomonadota</taxon>
        <taxon>Gammaproteobacteria</taxon>
        <taxon>Lysobacterales</taxon>
        <taxon>Lysobacteraceae</taxon>
        <taxon>Lysobacter</taxon>
    </lineage>
</organism>
<dbReference type="PANTHER" id="PTHR13693:SF100">
    <property type="entry name" value="8-AMINO-7-OXONONANOATE SYNTHASE"/>
    <property type="match status" value="1"/>
</dbReference>
<dbReference type="GO" id="GO:0008710">
    <property type="term" value="F:8-amino-7-oxononanoate synthase activity"/>
    <property type="evidence" value="ECO:0007669"/>
    <property type="project" value="UniProtKB-EC"/>
</dbReference>
<dbReference type="Gene3D" id="3.90.1150.10">
    <property type="entry name" value="Aspartate Aminotransferase, domain 1"/>
    <property type="match status" value="1"/>
</dbReference>
<evidence type="ECO:0000256" key="9">
    <source>
        <dbReference type="HAMAP-Rule" id="MF_01693"/>
    </source>
</evidence>
<dbReference type="Proteomes" id="UP000824755">
    <property type="component" value="Chromosome"/>
</dbReference>
<dbReference type="Gene3D" id="3.40.640.10">
    <property type="entry name" value="Type I PLP-dependent aspartate aminotransferase-like (Major domain)"/>
    <property type="match status" value="1"/>
</dbReference>
<comment type="function">
    <text evidence="9">Catalyzes the decarboxylative condensation of pimeloyl-[acyl-carrier protein] and L-alanine to produce 8-amino-7-oxononanoate (AON), [acyl-carrier protein], and carbon dioxide.</text>
</comment>
<feature type="binding site" evidence="9">
    <location>
        <position position="24"/>
    </location>
    <ligand>
        <name>substrate</name>
    </ligand>
</feature>
<evidence type="ECO:0000259" key="10">
    <source>
        <dbReference type="Pfam" id="PF00155"/>
    </source>
</evidence>
<evidence type="ECO:0000256" key="2">
    <source>
        <dbReference type="ARBA" id="ARBA00004746"/>
    </source>
</evidence>
<comment type="cofactor">
    <cofactor evidence="1 9">
        <name>pyridoxal 5'-phosphate</name>
        <dbReference type="ChEBI" id="CHEBI:597326"/>
    </cofactor>
</comment>
<feature type="binding site" evidence="9">
    <location>
        <position position="182"/>
    </location>
    <ligand>
        <name>pyridoxal 5'-phosphate</name>
        <dbReference type="ChEBI" id="CHEBI:597326"/>
    </ligand>
</feature>
<comment type="subunit">
    <text evidence="4 9">Homodimer.</text>
</comment>
<evidence type="ECO:0000256" key="5">
    <source>
        <dbReference type="ARBA" id="ARBA00022679"/>
    </source>
</evidence>
<dbReference type="InterPro" id="IPR004839">
    <property type="entry name" value="Aminotransferase_I/II_large"/>
</dbReference>
<reference evidence="11 12" key="1">
    <citation type="submission" date="2021-08" db="EMBL/GenBank/DDBJ databases">
        <title>Lysobacter sp. strain CJ11 Genome sequencing and assembly.</title>
        <authorList>
            <person name="Kim I."/>
        </authorList>
    </citation>
    <scope>NUCLEOTIDE SEQUENCE [LARGE SCALE GENOMIC DNA]</scope>
    <source>
        <strain evidence="11 12">CJ11</strain>
    </source>
</reference>
<feature type="binding site" evidence="9">
    <location>
        <position position="210"/>
    </location>
    <ligand>
        <name>pyridoxal 5'-phosphate</name>
        <dbReference type="ChEBI" id="CHEBI:597326"/>
    </ligand>
</feature>
<keyword evidence="12" id="KW-1185">Reference proteome</keyword>
<dbReference type="InterPro" id="IPR001917">
    <property type="entry name" value="Aminotrans_II_pyridoxalP_BS"/>
</dbReference>
<keyword evidence="5 9" id="KW-0808">Transferase</keyword>
<dbReference type="NCBIfam" id="TIGR00858">
    <property type="entry name" value="bioF"/>
    <property type="match status" value="1"/>
</dbReference>
<feature type="modified residue" description="N6-(pyridoxal phosphate)lysine" evidence="9">
    <location>
        <position position="242"/>
    </location>
</feature>
<gene>
    <name evidence="9 11" type="primary">bioF</name>
    <name evidence="11" type="ORF">H8L67_00605</name>
</gene>
<dbReference type="InterPro" id="IPR015424">
    <property type="entry name" value="PyrdxlP-dep_Trfase"/>
</dbReference>
<dbReference type="EC" id="2.3.1.47" evidence="9"/>
<feature type="domain" description="Aminotransferase class I/classII large" evidence="10">
    <location>
        <begin position="45"/>
        <end position="383"/>
    </location>
</feature>
<dbReference type="HAMAP" id="MF_01693">
    <property type="entry name" value="BioF_aminotrans_2"/>
    <property type="match status" value="1"/>
</dbReference>
<comment type="pathway">
    <text evidence="2 9">Cofactor biosynthesis; biotin biosynthesis.</text>
</comment>
<accession>A0ABX8WPK6</accession>
<sequence>MNRPRLLDRIAAAQSAREEKHRVRRRRAVSKRDGMRYEVDGQSLLCFCSNDYLGLAQHFVVSTAFQDAASKLGTGAGASHLVCGHFEEHDALEREMAEWLGYPSALLFSSGYQANLAVAQAFLGEGDLSVQDRLNHASLMDAARLSGASLRRYPHNDAEGALRQLRSNASGAAMVVTDGVFSMDGDVAPVRALALIARVQHATLVVDDAHGVGLLGTDGRGTVAAAGLGPNEVPLQVVTLGKALGGEGALVLADRAYIEHLKQHARPYIYTTASSPAAAAATRAALRLAQREAWRRERVFANLARFREGMQRVGFELPESASAIQSVPCGADEIAIAMSAALEAQGFWVSAIRPPTVPENGARLRVTLSALHSEADIDGLVAAMAWARDAVNTGFRAE</sequence>
<protein>
    <recommendedName>
        <fullName evidence="9">8-amino-7-oxononanoate synthase</fullName>
        <shortName evidence="9">AONS</shortName>
        <ecNumber evidence="9">2.3.1.47</ecNumber>
    </recommendedName>
    <alternativeName>
        <fullName evidence="9">7-keto-8-amino-pelargonic acid synthase</fullName>
        <shortName evidence="9">7-KAP synthase</shortName>
        <shortName evidence="9">KAPA synthase</shortName>
    </alternativeName>
    <alternativeName>
        <fullName evidence="9">8-amino-7-ketopelargonate synthase</fullName>
    </alternativeName>
</protein>
<evidence type="ECO:0000313" key="12">
    <source>
        <dbReference type="Proteomes" id="UP000824755"/>
    </source>
</evidence>
<feature type="binding site" evidence="9">
    <location>
        <position position="136"/>
    </location>
    <ligand>
        <name>substrate</name>
    </ligand>
</feature>
<keyword evidence="6 9" id="KW-0093">Biotin biosynthesis</keyword>
<evidence type="ECO:0000256" key="8">
    <source>
        <dbReference type="ARBA" id="ARBA00047715"/>
    </source>
</evidence>
<name>A0ABX8WPK6_9GAMM</name>
<dbReference type="EMBL" id="CP080544">
    <property type="protein sequence ID" value="QYR53058.1"/>
    <property type="molecule type" value="Genomic_DNA"/>
</dbReference>
<evidence type="ECO:0000313" key="11">
    <source>
        <dbReference type="EMBL" id="QYR53058.1"/>
    </source>
</evidence>
<evidence type="ECO:0000256" key="3">
    <source>
        <dbReference type="ARBA" id="ARBA00010008"/>
    </source>
</evidence>
<dbReference type="PROSITE" id="PS00599">
    <property type="entry name" value="AA_TRANSFER_CLASS_2"/>
    <property type="match status" value="1"/>
</dbReference>
<evidence type="ECO:0000256" key="1">
    <source>
        <dbReference type="ARBA" id="ARBA00001933"/>
    </source>
</evidence>
<dbReference type="InterPro" id="IPR050087">
    <property type="entry name" value="AON_synthase_class-II"/>
</dbReference>